<evidence type="ECO:0000256" key="7">
    <source>
        <dbReference type="RuleBase" id="RU363032"/>
    </source>
</evidence>
<keyword evidence="6 7" id="KW-0472">Membrane</keyword>
<evidence type="ECO:0000256" key="4">
    <source>
        <dbReference type="ARBA" id="ARBA00022692"/>
    </source>
</evidence>
<feature type="region of interest" description="Disordered" evidence="8">
    <location>
        <begin position="1"/>
        <end position="32"/>
    </location>
</feature>
<dbReference type="PANTHER" id="PTHR43744:SF12">
    <property type="entry name" value="ABC TRANSPORTER PERMEASE PROTEIN MG189-RELATED"/>
    <property type="match status" value="1"/>
</dbReference>
<feature type="transmembrane region" description="Helical" evidence="7">
    <location>
        <begin position="279"/>
        <end position="300"/>
    </location>
</feature>
<dbReference type="RefSeq" id="WP_368498292.1">
    <property type="nucleotide sequence ID" value="NZ_CP162511.1"/>
</dbReference>
<dbReference type="PANTHER" id="PTHR43744">
    <property type="entry name" value="ABC TRANSPORTER PERMEASE PROTEIN MG189-RELATED-RELATED"/>
    <property type="match status" value="1"/>
</dbReference>
<dbReference type="GO" id="GO:0005886">
    <property type="term" value="C:plasma membrane"/>
    <property type="evidence" value="ECO:0007669"/>
    <property type="project" value="UniProtKB-SubCell"/>
</dbReference>
<dbReference type="Pfam" id="PF00528">
    <property type="entry name" value="BPD_transp_1"/>
    <property type="match status" value="1"/>
</dbReference>
<dbReference type="SUPFAM" id="SSF161098">
    <property type="entry name" value="MetI-like"/>
    <property type="match status" value="1"/>
</dbReference>
<dbReference type="InterPro" id="IPR000515">
    <property type="entry name" value="MetI-like"/>
</dbReference>
<feature type="transmembrane region" description="Helical" evidence="7">
    <location>
        <begin position="223"/>
        <end position="248"/>
    </location>
</feature>
<gene>
    <name evidence="10" type="ORF">ABFY20_02065</name>
</gene>
<dbReference type="GO" id="GO:0055085">
    <property type="term" value="P:transmembrane transport"/>
    <property type="evidence" value="ECO:0007669"/>
    <property type="project" value="InterPro"/>
</dbReference>
<feature type="transmembrane region" description="Helical" evidence="7">
    <location>
        <begin position="184"/>
        <end position="202"/>
    </location>
</feature>
<evidence type="ECO:0000313" key="10">
    <source>
        <dbReference type="EMBL" id="XDI05904.1"/>
    </source>
</evidence>
<accession>A0AB39BI44</accession>
<evidence type="ECO:0000256" key="5">
    <source>
        <dbReference type="ARBA" id="ARBA00022989"/>
    </source>
</evidence>
<keyword evidence="3" id="KW-1003">Cell membrane</keyword>
<evidence type="ECO:0000256" key="2">
    <source>
        <dbReference type="ARBA" id="ARBA00022448"/>
    </source>
</evidence>
<feature type="domain" description="ABC transmembrane type-1" evidence="9">
    <location>
        <begin position="108"/>
        <end position="300"/>
    </location>
</feature>
<name>A0AB39BI44_9MICO</name>
<keyword evidence="2 7" id="KW-0813">Transport</keyword>
<evidence type="ECO:0000256" key="6">
    <source>
        <dbReference type="ARBA" id="ARBA00023136"/>
    </source>
</evidence>
<dbReference type="InterPro" id="IPR035906">
    <property type="entry name" value="MetI-like_sf"/>
</dbReference>
<comment type="similarity">
    <text evidence="7">Belongs to the binding-protein-dependent transport system permease family.</text>
</comment>
<dbReference type="AlphaFoldDB" id="A0AB39BI44"/>
<feature type="transmembrane region" description="Helical" evidence="7">
    <location>
        <begin position="143"/>
        <end position="164"/>
    </location>
</feature>
<proteinExistence type="inferred from homology"/>
<evidence type="ECO:0000256" key="8">
    <source>
        <dbReference type="SAM" id="MobiDB-lite"/>
    </source>
</evidence>
<organism evidence="10">
    <name type="scientific">Herbiconiux sp. A18JL235</name>
    <dbReference type="NCBI Taxonomy" id="3152363"/>
    <lineage>
        <taxon>Bacteria</taxon>
        <taxon>Bacillati</taxon>
        <taxon>Actinomycetota</taxon>
        <taxon>Actinomycetes</taxon>
        <taxon>Micrococcales</taxon>
        <taxon>Microbacteriaceae</taxon>
        <taxon>Herbiconiux</taxon>
    </lineage>
</organism>
<keyword evidence="5 7" id="KW-1133">Transmembrane helix</keyword>
<reference evidence="10" key="1">
    <citation type="submission" date="2024-05" db="EMBL/GenBank/DDBJ databases">
        <title>Herbiconiux sp. A18JL235.</title>
        <authorList>
            <person name="Zhang G."/>
        </authorList>
    </citation>
    <scope>NUCLEOTIDE SEQUENCE</scope>
    <source>
        <strain evidence="10">A18JL235</strain>
    </source>
</reference>
<dbReference type="Gene3D" id="1.10.3720.10">
    <property type="entry name" value="MetI-like"/>
    <property type="match status" value="1"/>
</dbReference>
<evidence type="ECO:0000256" key="3">
    <source>
        <dbReference type="ARBA" id="ARBA00022475"/>
    </source>
</evidence>
<feature type="transmembrane region" description="Helical" evidence="7">
    <location>
        <begin position="112"/>
        <end position="136"/>
    </location>
</feature>
<dbReference type="CDD" id="cd06261">
    <property type="entry name" value="TM_PBP2"/>
    <property type="match status" value="1"/>
</dbReference>
<keyword evidence="4 7" id="KW-0812">Transmembrane</keyword>
<dbReference type="EMBL" id="CP162511">
    <property type="protein sequence ID" value="XDI05904.1"/>
    <property type="molecule type" value="Genomic_DNA"/>
</dbReference>
<evidence type="ECO:0000256" key="1">
    <source>
        <dbReference type="ARBA" id="ARBA00004651"/>
    </source>
</evidence>
<comment type="subcellular location">
    <subcellularLocation>
        <location evidence="1 7">Cell membrane</location>
        <topology evidence="1 7">Multi-pass membrane protein</topology>
    </subcellularLocation>
</comment>
<protein>
    <submittedName>
        <fullName evidence="10">Carbohydrate ABC transporter permease</fullName>
    </submittedName>
</protein>
<evidence type="ECO:0000259" key="9">
    <source>
        <dbReference type="PROSITE" id="PS50928"/>
    </source>
</evidence>
<feature type="compositionally biased region" description="Low complexity" evidence="8">
    <location>
        <begin position="1"/>
        <end position="13"/>
    </location>
</feature>
<dbReference type="PROSITE" id="PS50928">
    <property type="entry name" value="ABC_TM1"/>
    <property type="match status" value="1"/>
</dbReference>
<feature type="transmembrane region" description="Helical" evidence="7">
    <location>
        <begin position="44"/>
        <end position="68"/>
    </location>
</feature>
<sequence length="316" mass="34085">MTAAAPRIRPLGGRARRRAENADPETRTNISDADRSRPVVRATLAIGQVVVFVLLLIAGLGPLVWLALAAVSPTQDLIQGPFSFFSSGTVQWENLGIAWERGRIGHYLLNTAILALGSMVATLFISTTAAFVITVLKPRWGGLFSGAILATLFIPGIVSLVPLYLTVRDLPVVGISLVNTWWAVWLPAAATAFNVLIISRFLESIPAELYEAARIDGAGALRILWSIVLPLARPILGVVGLLTVVASWKDYLWPLLVLPNPENQPVSVALPRLAEQTELSVQMAALFLSLIVPVVLFLIFQRQFLRGASMSGGIKG</sequence>
<feature type="compositionally biased region" description="Basic and acidic residues" evidence="8">
    <location>
        <begin position="18"/>
        <end position="32"/>
    </location>
</feature>